<comment type="caution">
    <text evidence="2">The sequence shown here is derived from an EMBL/GenBank/DDBJ whole genome shotgun (WGS) entry which is preliminary data.</text>
</comment>
<dbReference type="EMBL" id="PGOL01003149">
    <property type="protein sequence ID" value="PKI42534.1"/>
    <property type="molecule type" value="Genomic_DNA"/>
</dbReference>
<dbReference type="AlphaFoldDB" id="A0A2I0IEV3"/>
<feature type="region of interest" description="Disordered" evidence="1">
    <location>
        <begin position="37"/>
        <end position="58"/>
    </location>
</feature>
<organism evidence="2 3">
    <name type="scientific">Punica granatum</name>
    <name type="common">Pomegranate</name>
    <dbReference type="NCBI Taxonomy" id="22663"/>
    <lineage>
        <taxon>Eukaryota</taxon>
        <taxon>Viridiplantae</taxon>
        <taxon>Streptophyta</taxon>
        <taxon>Embryophyta</taxon>
        <taxon>Tracheophyta</taxon>
        <taxon>Spermatophyta</taxon>
        <taxon>Magnoliopsida</taxon>
        <taxon>eudicotyledons</taxon>
        <taxon>Gunneridae</taxon>
        <taxon>Pentapetalae</taxon>
        <taxon>rosids</taxon>
        <taxon>malvids</taxon>
        <taxon>Myrtales</taxon>
        <taxon>Lythraceae</taxon>
        <taxon>Punica</taxon>
    </lineage>
</organism>
<gene>
    <name evidence="2" type="ORF">CRG98_037052</name>
</gene>
<sequence length="58" mass="6211">MESSSSGGGATAAIHEGARSCKKQLGRAEMEERLAAVQERRLEPAAGGLTERRRGRRS</sequence>
<reference evidence="2 3" key="1">
    <citation type="submission" date="2017-11" db="EMBL/GenBank/DDBJ databases">
        <title>De-novo sequencing of pomegranate (Punica granatum L.) genome.</title>
        <authorList>
            <person name="Akparov Z."/>
            <person name="Amiraslanov A."/>
            <person name="Hajiyeva S."/>
            <person name="Abbasov M."/>
            <person name="Kaur K."/>
            <person name="Hamwieh A."/>
            <person name="Solovyev V."/>
            <person name="Salamov A."/>
            <person name="Braich B."/>
            <person name="Kosarev P."/>
            <person name="Mahmoud A."/>
            <person name="Hajiyev E."/>
            <person name="Babayeva S."/>
            <person name="Izzatullayeva V."/>
            <person name="Mammadov A."/>
            <person name="Mammadov A."/>
            <person name="Sharifova S."/>
            <person name="Ojaghi J."/>
            <person name="Eynullazada K."/>
            <person name="Bayramov B."/>
            <person name="Abdulazimova A."/>
            <person name="Shahmuradov I."/>
        </authorList>
    </citation>
    <scope>NUCLEOTIDE SEQUENCE [LARGE SCALE GENOMIC DNA]</scope>
    <source>
        <strain evidence="3">cv. AG2017</strain>
        <tissue evidence="2">Leaf</tissue>
    </source>
</reference>
<evidence type="ECO:0000313" key="3">
    <source>
        <dbReference type="Proteomes" id="UP000233551"/>
    </source>
</evidence>
<proteinExistence type="predicted"/>
<protein>
    <submittedName>
        <fullName evidence="2">Uncharacterized protein</fullName>
    </submittedName>
</protein>
<name>A0A2I0IEV3_PUNGR</name>
<dbReference type="Proteomes" id="UP000233551">
    <property type="component" value="Unassembled WGS sequence"/>
</dbReference>
<accession>A0A2I0IEV3</accession>
<evidence type="ECO:0000313" key="2">
    <source>
        <dbReference type="EMBL" id="PKI42534.1"/>
    </source>
</evidence>
<evidence type="ECO:0000256" key="1">
    <source>
        <dbReference type="SAM" id="MobiDB-lite"/>
    </source>
</evidence>
<keyword evidence="3" id="KW-1185">Reference proteome</keyword>